<evidence type="ECO:0008006" key="4">
    <source>
        <dbReference type="Google" id="ProtNLM"/>
    </source>
</evidence>
<dbReference type="AlphaFoldDB" id="A0ABD3NE68"/>
<keyword evidence="3" id="KW-1185">Reference proteome</keyword>
<dbReference type="InterPro" id="IPR019370">
    <property type="entry name" value="E2F-assoc_phosphoprotein"/>
</dbReference>
<proteinExistence type="predicted"/>
<name>A0ABD3NE68_9STRA</name>
<evidence type="ECO:0000256" key="1">
    <source>
        <dbReference type="SAM" id="MobiDB-lite"/>
    </source>
</evidence>
<accession>A0ABD3NE68</accession>
<dbReference type="EMBL" id="JALLAZ020001538">
    <property type="protein sequence ID" value="KAL3773336.1"/>
    <property type="molecule type" value="Genomic_DNA"/>
</dbReference>
<gene>
    <name evidence="2" type="ORF">ACHAW5_010013</name>
</gene>
<dbReference type="Proteomes" id="UP001530315">
    <property type="component" value="Unassembled WGS sequence"/>
</dbReference>
<feature type="compositionally biased region" description="Basic and acidic residues" evidence="1">
    <location>
        <begin position="1"/>
        <end position="10"/>
    </location>
</feature>
<evidence type="ECO:0000313" key="2">
    <source>
        <dbReference type="EMBL" id="KAL3773336.1"/>
    </source>
</evidence>
<protein>
    <recommendedName>
        <fullName evidence="4">E2F-associated phosphoprotein</fullName>
    </recommendedName>
</protein>
<feature type="compositionally biased region" description="Polar residues" evidence="1">
    <location>
        <begin position="14"/>
        <end position="24"/>
    </location>
</feature>
<feature type="compositionally biased region" description="Basic and acidic residues" evidence="1">
    <location>
        <begin position="25"/>
        <end position="35"/>
    </location>
</feature>
<comment type="caution">
    <text evidence="2">The sequence shown here is derived from an EMBL/GenBank/DDBJ whole genome shotgun (WGS) entry which is preliminary data.</text>
</comment>
<reference evidence="2 3" key="1">
    <citation type="submission" date="2024-10" db="EMBL/GenBank/DDBJ databases">
        <title>Updated reference genomes for cyclostephanoid diatoms.</title>
        <authorList>
            <person name="Roberts W.R."/>
            <person name="Alverson A.J."/>
        </authorList>
    </citation>
    <scope>NUCLEOTIDE SEQUENCE [LARGE SCALE GENOMIC DNA]</scope>
    <source>
        <strain evidence="2 3">AJA276-08</strain>
    </source>
</reference>
<dbReference type="Pfam" id="PF10238">
    <property type="entry name" value="Eapp_C"/>
    <property type="match status" value="1"/>
</dbReference>
<organism evidence="2 3">
    <name type="scientific">Stephanodiscus triporus</name>
    <dbReference type="NCBI Taxonomy" id="2934178"/>
    <lineage>
        <taxon>Eukaryota</taxon>
        <taxon>Sar</taxon>
        <taxon>Stramenopiles</taxon>
        <taxon>Ochrophyta</taxon>
        <taxon>Bacillariophyta</taxon>
        <taxon>Coscinodiscophyceae</taxon>
        <taxon>Thalassiosirophycidae</taxon>
        <taxon>Stephanodiscales</taxon>
        <taxon>Stephanodiscaceae</taxon>
        <taxon>Stephanodiscus</taxon>
    </lineage>
</organism>
<dbReference type="PANTHER" id="PTHR15967:SF0">
    <property type="entry name" value="E2F-ASSOCIATED PHOSPHOPROTEIN"/>
    <property type="match status" value="1"/>
</dbReference>
<feature type="region of interest" description="Disordered" evidence="1">
    <location>
        <begin position="1"/>
        <end position="93"/>
    </location>
</feature>
<sequence>MRSGREELVHVRQQLRSDSANANDDQTKSNDERNPKKIRGATNLDERADLYGDVSTSRQTKNVGDKSNTRNPTSENLERDNVKESSSKGEPLITHHSHLKQALLLKPRTSDAILSCPRCFNTVCMDCQQHERYANQFRAMFVMNIGVDWNKRMVYDDAVGGLKLDAATSIAGTAGGRVQLEDNAFVDDATAPDMIPREDALDHNASSSNDGEKAVLYYSVHCSYCQWEVAALDMTDEVYYFYGCIASA</sequence>
<feature type="compositionally biased region" description="Basic and acidic residues" evidence="1">
    <location>
        <begin position="76"/>
        <end position="87"/>
    </location>
</feature>
<dbReference type="PANTHER" id="PTHR15967">
    <property type="entry name" value="E2F-ASSOCIATED PHOSPHOPROTEIN"/>
    <property type="match status" value="1"/>
</dbReference>
<evidence type="ECO:0000313" key="3">
    <source>
        <dbReference type="Proteomes" id="UP001530315"/>
    </source>
</evidence>